<organism evidence="2 3">
    <name type="scientific">Aspergillus steynii IBT 23096</name>
    <dbReference type="NCBI Taxonomy" id="1392250"/>
    <lineage>
        <taxon>Eukaryota</taxon>
        <taxon>Fungi</taxon>
        <taxon>Dikarya</taxon>
        <taxon>Ascomycota</taxon>
        <taxon>Pezizomycotina</taxon>
        <taxon>Eurotiomycetes</taxon>
        <taxon>Eurotiomycetidae</taxon>
        <taxon>Eurotiales</taxon>
        <taxon>Aspergillaceae</taxon>
        <taxon>Aspergillus</taxon>
        <taxon>Aspergillus subgen. Circumdati</taxon>
    </lineage>
</organism>
<name>A0A2I2GHJ9_9EURO</name>
<feature type="compositionally biased region" description="Polar residues" evidence="1">
    <location>
        <begin position="136"/>
        <end position="146"/>
    </location>
</feature>
<feature type="compositionally biased region" description="Acidic residues" evidence="1">
    <location>
        <begin position="119"/>
        <end position="129"/>
    </location>
</feature>
<dbReference type="GeneID" id="36560626"/>
<protein>
    <submittedName>
        <fullName evidence="2">Uncharacterized protein</fullName>
    </submittedName>
</protein>
<dbReference type="VEuPathDB" id="FungiDB:P170DRAFT_472249"/>
<dbReference type="AlphaFoldDB" id="A0A2I2GHJ9"/>
<evidence type="ECO:0000313" key="2">
    <source>
        <dbReference type="EMBL" id="PLB52349.1"/>
    </source>
</evidence>
<comment type="caution">
    <text evidence="2">The sequence shown here is derived from an EMBL/GenBank/DDBJ whole genome shotgun (WGS) entry which is preliminary data.</text>
</comment>
<keyword evidence="3" id="KW-1185">Reference proteome</keyword>
<evidence type="ECO:0000256" key="1">
    <source>
        <dbReference type="SAM" id="MobiDB-lite"/>
    </source>
</evidence>
<evidence type="ECO:0000313" key="3">
    <source>
        <dbReference type="Proteomes" id="UP000234275"/>
    </source>
</evidence>
<feature type="compositionally biased region" description="Basic and acidic residues" evidence="1">
    <location>
        <begin position="81"/>
        <end position="104"/>
    </location>
</feature>
<gene>
    <name evidence="2" type="ORF">P170DRAFT_472249</name>
</gene>
<reference evidence="2 3" key="1">
    <citation type="submission" date="2016-12" db="EMBL/GenBank/DDBJ databases">
        <title>The genomes of Aspergillus section Nigri reveals drivers in fungal speciation.</title>
        <authorList>
            <consortium name="DOE Joint Genome Institute"/>
            <person name="Vesth T.C."/>
            <person name="Nybo J."/>
            <person name="Theobald S."/>
            <person name="Brandl J."/>
            <person name="Frisvad J.C."/>
            <person name="Nielsen K.F."/>
            <person name="Lyhne E.K."/>
            <person name="Kogle M.E."/>
            <person name="Kuo A."/>
            <person name="Riley R."/>
            <person name="Clum A."/>
            <person name="Nolan M."/>
            <person name="Lipzen A."/>
            <person name="Salamov A."/>
            <person name="Henrissat B."/>
            <person name="Wiebenga A."/>
            <person name="De Vries R.P."/>
            <person name="Grigoriev I.V."/>
            <person name="Mortensen U.H."/>
            <person name="Andersen M.R."/>
            <person name="Baker S.E."/>
        </authorList>
    </citation>
    <scope>NUCLEOTIDE SEQUENCE [LARGE SCALE GENOMIC DNA]</scope>
    <source>
        <strain evidence="2 3">IBT 23096</strain>
    </source>
</reference>
<dbReference type="Proteomes" id="UP000234275">
    <property type="component" value="Unassembled WGS sequence"/>
</dbReference>
<dbReference type="EMBL" id="MSFO01000002">
    <property type="protein sequence ID" value="PLB52349.1"/>
    <property type="molecule type" value="Genomic_DNA"/>
</dbReference>
<accession>A0A2I2GHJ9</accession>
<feature type="compositionally biased region" description="Polar residues" evidence="1">
    <location>
        <begin position="175"/>
        <end position="185"/>
    </location>
</feature>
<sequence length="253" mass="28862">MARFHFKASARVTDLWRFLPPTPPPTPLSAPVPLVEETVCPRNGLTVFDHLNRSKDEEEMRTSHCVGAEKEPANEAIEPETSIREEKNEEEPKPVQDRPHDEKPSQNTSQVSNEPAEAKDDENDGDNENDWDKIATESQLPSNTPVQIPMRRRFRAPEQRSLHTLSRPSPLDLAQDSQRGHSVQPASPAALTRNDRNLRALARFRRPYICDDVLEEYDIVNMYDCAEAQLEDAWYSVEYTDSDNEPNVFFAPV</sequence>
<feature type="region of interest" description="Disordered" evidence="1">
    <location>
        <begin position="52"/>
        <end position="190"/>
    </location>
</feature>
<proteinExistence type="predicted"/>
<dbReference type="RefSeq" id="XP_024707651.1">
    <property type="nucleotide sequence ID" value="XM_024852928.1"/>
</dbReference>
<feature type="compositionally biased region" description="Basic and acidic residues" evidence="1">
    <location>
        <begin position="52"/>
        <end position="73"/>
    </location>
</feature>